<reference evidence="14" key="2">
    <citation type="submission" date="2020-08" db="EMBL/GenBank/DDBJ databases">
        <title>Plant Genome Project.</title>
        <authorList>
            <person name="Zhang R.-G."/>
        </authorList>
    </citation>
    <scope>NUCLEOTIDE SEQUENCE</scope>
    <source>
        <strain evidence="14">Huo1</strain>
        <tissue evidence="14">Leaf</tissue>
    </source>
</reference>
<evidence type="ECO:0000256" key="12">
    <source>
        <dbReference type="SAM" id="Phobius"/>
    </source>
</evidence>
<comment type="caution">
    <text evidence="14">The sequence shown here is derived from an EMBL/GenBank/DDBJ whole genome shotgun (WGS) entry which is preliminary data.</text>
</comment>
<evidence type="ECO:0000256" key="11">
    <source>
        <dbReference type="SAM" id="MobiDB-lite"/>
    </source>
</evidence>
<keyword evidence="5" id="KW-0406">Ion transport</keyword>
<reference evidence="14" key="1">
    <citation type="submission" date="2018-01" db="EMBL/GenBank/DDBJ databases">
        <authorList>
            <person name="Mao J.F."/>
        </authorList>
    </citation>
    <scope>NUCLEOTIDE SEQUENCE</scope>
    <source>
        <strain evidence="14">Huo1</strain>
        <tissue evidence="14">Leaf</tissue>
    </source>
</reference>
<evidence type="ECO:0000256" key="10">
    <source>
        <dbReference type="ARBA" id="ARBA00023303"/>
    </source>
</evidence>
<keyword evidence="4 12" id="KW-1133">Transmembrane helix</keyword>
<evidence type="ECO:0000313" key="14">
    <source>
        <dbReference type="EMBL" id="KAG6402496.1"/>
    </source>
</evidence>
<dbReference type="InterPro" id="IPR001320">
    <property type="entry name" value="Iontro_rcpt_C"/>
</dbReference>
<dbReference type="Gene3D" id="3.40.190.10">
    <property type="entry name" value="Periplasmic binding protein-like II"/>
    <property type="match status" value="1"/>
</dbReference>
<dbReference type="EMBL" id="PNBA02000013">
    <property type="protein sequence ID" value="KAG6402496.1"/>
    <property type="molecule type" value="Genomic_DNA"/>
</dbReference>
<keyword evidence="3 12" id="KW-0812">Transmembrane</keyword>
<dbReference type="InterPro" id="IPR015683">
    <property type="entry name" value="Ionotropic_Glu_rcpt"/>
</dbReference>
<keyword evidence="6 12" id="KW-0472">Membrane</keyword>
<evidence type="ECO:0000313" key="15">
    <source>
        <dbReference type="Proteomes" id="UP000298416"/>
    </source>
</evidence>
<dbReference type="Pfam" id="PF00060">
    <property type="entry name" value="Lig_chan"/>
    <property type="match status" value="1"/>
</dbReference>
<evidence type="ECO:0000256" key="3">
    <source>
        <dbReference type="ARBA" id="ARBA00022692"/>
    </source>
</evidence>
<evidence type="ECO:0000256" key="2">
    <source>
        <dbReference type="ARBA" id="ARBA00022448"/>
    </source>
</evidence>
<dbReference type="GO" id="GO:0015276">
    <property type="term" value="F:ligand-gated monoatomic ion channel activity"/>
    <property type="evidence" value="ECO:0007669"/>
    <property type="project" value="InterPro"/>
</dbReference>
<keyword evidence="10" id="KW-0407">Ion channel</keyword>
<dbReference type="AlphaFoldDB" id="A0A8X8WYS8"/>
<keyword evidence="8" id="KW-0325">Glycoprotein</keyword>
<evidence type="ECO:0000259" key="13">
    <source>
        <dbReference type="Pfam" id="PF00060"/>
    </source>
</evidence>
<evidence type="ECO:0000256" key="1">
    <source>
        <dbReference type="ARBA" id="ARBA00004141"/>
    </source>
</evidence>
<dbReference type="SUPFAM" id="SSF53850">
    <property type="entry name" value="Periplasmic binding protein-like II"/>
    <property type="match status" value="1"/>
</dbReference>
<sequence>MSFSQKLYDSIIVILKPETGDHSQALKRPVNLASAGIKRQCLHDKSPSTTEESPHQAVHVDDTASTSIEDTRSDDQVDGHSRARRKRRPPIRFQDYVDHYHVDIRLPAIIRRCINLRRRFFLLGMWGTRIAYGENIKNSTTKLVLAVWICVIFVVGTSFTAVLTTMMTVPRLEPSVKEIDFLRNSNAAVGCNGNSFICRYLISVLNFNPNNVKPVNSIDEYPRLFNNGEIRAAFFVAPHAKVFLAKYCNGYTVSGPSFKLGGFGFVFQKGSPLAIDISEAILKVSQSGHVDALEQNMLHHSNCTLSSASSQEAADDIRLGPGPFSGLFFILGCILGFAFIVAVIRLARTRWTSVHDAVSVSMVVIRECFARFGTTCFGVRHELNSGRAIDVTSGEIRK</sequence>
<evidence type="ECO:0000256" key="6">
    <source>
        <dbReference type="ARBA" id="ARBA00023136"/>
    </source>
</evidence>
<evidence type="ECO:0000256" key="7">
    <source>
        <dbReference type="ARBA" id="ARBA00023170"/>
    </source>
</evidence>
<protein>
    <recommendedName>
        <fullName evidence="13">Ionotropic glutamate receptor C-terminal domain-containing protein</fullName>
    </recommendedName>
</protein>
<feature type="domain" description="Ionotropic glutamate receptor C-terminal" evidence="13">
    <location>
        <begin position="133"/>
        <end position="333"/>
    </location>
</feature>
<evidence type="ECO:0000256" key="4">
    <source>
        <dbReference type="ARBA" id="ARBA00022989"/>
    </source>
</evidence>
<dbReference type="Gene3D" id="1.10.287.70">
    <property type="match status" value="1"/>
</dbReference>
<keyword evidence="9" id="KW-1071">Ligand-gated ion channel</keyword>
<evidence type="ECO:0000256" key="8">
    <source>
        <dbReference type="ARBA" id="ARBA00023180"/>
    </source>
</evidence>
<gene>
    <name evidence="14" type="ORF">SASPL_134692</name>
</gene>
<keyword evidence="2" id="KW-0813">Transport</keyword>
<feature type="region of interest" description="Disordered" evidence="11">
    <location>
        <begin position="42"/>
        <end position="85"/>
    </location>
</feature>
<dbReference type="GO" id="GO:0016020">
    <property type="term" value="C:membrane"/>
    <property type="evidence" value="ECO:0007669"/>
    <property type="project" value="UniProtKB-SubCell"/>
</dbReference>
<dbReference type="PANTHER" id="PTHR18966">
    <property type="entry name" value="IONOTROPIC GLUTAMATE RECEPTOR"/>
    <property type="match status" value="1"/>
</dbReference>
<dbReference type="Proteomes" id="UP000298416">
    <property type="component" value="Unassembled WGS sequence"/>
</dbReference>
<evidence type="ECO:0000256" key="9">
    <source>
        <dbReference type="ARBA" id="ARBA00023286"/>
    </source>
</evidence>
<accession>A0A8X8WYS8</accession>
<proteinExistence type="predicted"/>
<keyword evidence="7" id="KW-0675">Receptor</keyword>
<feature type="transmembrane region" description="Helical" evidence="12">
    <location>
        <begin position="324"/>
        <end position="344"/>
    </location>
</feature>
<comment type="subcellular location">
    <subcellularLocation>
        <location evidence="1">Membrane</location>
        <topology evidence="1">Multi-pass membrane protein</topology>
    </subcellularLocation>
</comment>
<organism evidence="14">
    <name type="scientific">Salvia splendens</name>
    <name type="common">Scarlet sage</name>
    <dbReference type="NCBI Taxonomy" id="180675"/>
    <lineage>
        <taxon>Eukaryota</taxon>
        <taxon>Viridiplantae</taxon>
        <taxon>Streptophyta</taxon>
        <taxon>Embryophyta</taxon>
        <taxon>Tracheophyta</taxon>
        <taxon>Spermatophyta</taxon>
        <taxon>Magnoliopsida</taxon>
        <taxon>eudicotyledons</taxon>
        <taxon>Gunneridae</taxon>
        <taxon>Pentapetalae</taxon>
        <taxon>asterids</taxon>
        <taxon>lamiids</taxon>
        <taxon>Lamiales</taxon>
        <taxon>Lamiaceae</taxon>
        <taxon>Nepetoideae</taxon>
        <taxon>Mentheae</taxon>
        <taxon>Salviinae</taxon>
        <taxon>Salvia</taxon>
        <taxon>Salvia subgen. Calosphace</taxon>
        <taxon>core Calosphace</taxon>
    </lineage>
</organism>
<feature type="compositionally biased region" description="Basic and acidic residues" evidence="11">
    <location>
        <begin position="69"/>
        <end position="81"/>
    </location>
</feature>
<feature type="transmembrane region" description="Helical" evidence="12">
    <location>
        <begin position="143"/>
        <end position="167"/>
    </location>
</feature>
<keyword evidence="15" id="KW-1185">Reference proteome</keyword>
<feature type="compositionally biased region" description="Basic and acidic residues" evidence="11">
    <location>
        <begin position="42"/>
        <end position="62"/>
    </location>
</feature>
<evidence type="ECO:0000256" key="5">
    <source>
        <dbReference type="ARBA" id="ARBA00023065"/>
    </source>
</evidence>
<name>A0A8X8WYS8_SALSN</name>